<sequence>MNGICPGDIVDVGIDAGTRVTLREATALILRPPHHLQFGTVPGHSLVLPLPERASPAQVMLVFREARRPVTCSFLVTRLGHCGIPPVHARGILTDLQRSGLLTVMPQSVPVHVTGPGGPTSALVRALMRRGIEADPILPAAPGFGRLSPDGLVILAGQLFPPPDVTYRLMERGVPHLPCAVVDGQVVVGPVVNPGMTPCLNCVDISYQEREADWRMVRAQSSTSVPATSAVSTELAATVVAGVVHQILSTGRPFPTDLPPEALSRRMFDPRTLSLESHTPAADPDCPACAGARQASALSGPAPAQV</sequence>
<dbReference type="NCBIfam" id="TIGR03882">
    <property type="entry name" value="cyclo_dehyd_2"/>
    <property type="match status" value="1"/>
</dbReference>
<proteinExistence type="predicted"/>
<reference evidence="1" key="2">
    <citation type="submission" date="2021-04" db="EMBL/GenBank/DDBJ databases">
        <authorList>
            <person name="Gilroy R."/>
        </authorList>
    </citation>
    <scope>NUCLEOTIDE SEQUENCE</scope>
    <source>
        <strain evidence="1">CHK32-1732</strain>
    </source>
</reference>
<reference evidence="1" key="1">
    <citation type="journal article" date="2021" name="PeerJ">
        <title>Extensive microbial diversity within the chicken gut microbiome revealed by metagenomics and culture.</title>
        <authorList>
            <person name="Gilroy R."/>
            <person name="Ravi A."/>
            <person name="Getino M."/>
            <person name="Pursley I."/>
            <person name="Horton D.L."/>
            <person name="Alikhan N.F."/>
            <person name="Baker D."/>
            <person name="Gharbi K."/>
            <person name="Hall N."/>
            <person name="Watson M."/>
            <person name="Adriaenssens E.M."/>
            <person name="Foster-Nyarko E."/>
            <person name="Jarju S."/>
            <person name="Secka A."/>
            <person name="Antonio M."/>
            <person name="Oren A."/>
            <person name="Chaudhuri R.R."/>
            <person name="La Ragione R."/>
            <person name="Hildebrand F."/>
            <person name="Pallen M.J."/>
        </authorList>
    </citation>
    <scope>NUCLEOTIDE SEQUENCE</scope>
    <source>
        <strain evidence="1">CHK32-1732</strain>
    </source>
</reference>
<gene>
    <name evidence="1" type="ORF">H9870_06795</name>
</gene>
<evidence type="ECO:0000313" key="1">
    <source>
        <dbReference type="EMBL" id="HIW91349.1"/>
    </source>
</evidence>
<evidence type="ECO:0000313" key="2">
    <source>
        <dbReference type="Proteomes" id="UP000824190"/>
    </source>
</evidence>
<dbReference type="Proteomes" id="UP000824190">
    <property type="component" value="Unassembled WGS sequence"/>
</dbReference>
<dbReference type="GO" id="GO:0008641">
    <property type="term" value="F:ubiquitin-like modifier activating enzyme activity"/>
    <property type="evidence" value="ECO:0007669"/>
    <property type="project" value="InterPro"/>
</dbReference>
<dbReference type="EMBL" id="DXGC01000065">
    <property type="protein sequence ID" value="HIW91349.1"/>
    <property type="molecule type" value="Genomic_DNA"/>
</dbReference>
<dbReference type="InterPro" id="IPR035985">
    <property type="entry name" value="Ubiquitin-activating_enz"/>
</dbReference>
<dbReference type="AlphaFoldDB" id="A0A9D1UKK7"/>
<protein>
    <submittedName>
        <fullName evidence="1">TOMM leader peptide-binding protein</fullName>
    </submittedName>
</protein>
<organism evidence="1 2">
    <name type="scientific">Candidatus Corynebacterium avicola</name>
    <dbReference type="NCBI Taxonomy" id="2838527"/>
    <lineage>
        <taxon>Bacteria</taxon>
        <taxon>Bacillati</taxon>
        <taxon>Actinomycetota</taxon>
        <taxon>Actinomycetes</taxon>
        <taxon>Mycobacteriales</taxon>
        <taxon>Corynebacteriaceae</taxon>
        <taxon>Corynebacterium</taxon>
    </lineage>
</organism>
<dbReference type="InterPro" id="IPR022291">
    <property type="entry name" value="Bacteriocin_synth_cyclodeHase"/>
</dbReference>
<dbReference type="SUPFAM" id="SSF69572">
    <property type="entry name" value="Activating enzymes of the ubiquitin-like proteins"/>
    <property type="match status" value="1"/>
</dbReference>
<dbReference type="Gene3D" id="3.40.50.720">
    <property type="entry name" value="NAD(P)-binding Rossmann-like Domain"/>
    <property type="match status" value="1"/>
</dbReference>
<accession>A0A9D1UKK7</accession>
<name>A0A9D1UKK7_9CORY</name>
<comment type="caution">
    <text evidence="1">The sequence shown here is derived from an EMBL/GenBank/DDBJ whole genome shotgun (WGS) entry which is preliminary data.</text>
</comment>